<dbReference type="CDD" id="cd10456">
    <property type="entry name" value="GIY-YIG_UPF0213"/>
    <property type="match status" value="1"/>
</dbReference>
<keyword evidence="4" id="KW-1185">Reference proteome</keyword>
<protein>
    <submittedName>
        <fullName evidence="3">Putative endonuclease</fullName>
    </submittedName>
</protein>
<evidence type="ECO:0000256" key="1">
    <source>
        <dbReference type="ARBA" id="ARBA00007435"/>
    </source>
</evidence>
<dbReference type="OrthoDB" id="9797095at2"/>
<organism evidence="3 4">
    <name type="scientific">Cupriavidus gilardii J11</name>
    <dbReference type="NCBI Taxonomy" id="936133"/>
    <lineage>
        <taxon>Bacteria</taxon>
        <taxon>Pseudomonadati</taxon>
        <taxon>Pseudomonadota</taxon>
        <taxon>Betaproteobacteria</taxon>
        <taxon>Burkholderiales</taxon>
        <taxon>Burkholderiaceae</taxon>
        <taxon>Cupriavidus</taxon>
    </lineage>
</organism>
<evidence type="ECO:0000313" key="4">
    <source>
        <dbReference type="Proteomes" id="UP000318141"/>
    </source>
</evidence>
<dbReference type="Gene3D" id="3.40.1440.10">
    <property type="entry name" value="GIY-YIG endonuclease"/>
    <property type="match status" value="1"/>
</dbReference>
<accession>A0A562B8M6</accession>
<dbReference type="AlphaFoldDB" id="A0A562B8M6"/>
<gene>
    <name evidence="3" type="ORF">L602_004000000010</name>
</gene>
<dbReference type="InterPro" id="IPR000305">
    <property type="entry name" value="GIY-YIG_endonuc"/>
</dbReference>
<name>A0A562B8M6_9BURK</name>
<dbReference type="Pfam" id="PF01541">
    <property type="entry name" value="GIY-YIG"/>
    <property type="match status" value="1"/>
</dbReference>
<keyword evidence="3" id="KW-0540">Nuclease</keyword>
<sequence length="109" mass="11721">MSSPWFVYLIECADGSVYTGITTDVERRFGEHRAGTGARYTRSRVPVAVLGHLACADRSEASRLEAAIKRLRAARKREFCALVNGGDIAAARALLERSSSQLSPPGAGL</sequence>
<keyword evidence="3" id="KW-0255">Endonuclease</keyword>
<comment type="similarity">
    <text evidence="1">Belongs to the UPF0213 family.</text>
</comment>
<dbReference type="PANTHER" id="PTHR34477">
    <property type="entry name" value="UPF0213 PROTEIN YHBQ"/>
    <property type="match status" value="1"/>
</dbReference>
<dbReference type="Proteomes" id="UP000318141">
    <property type="component" value="Unassembled WGS sequence"/>
</dbReference>
<dbReference type="InterPro" id="IPR035901">
    <property type="entry name" value="GIY-YIG_endonuc_sf"/>
</dbReference>
<dbReference type="SUPFAM" id="SSF82771">
    <property type="entry name" value="GIY-YIG endonuclease"/>
    <property type="match status" value="1"/>
</dbReference>
<evidence type="ECO:0000313" key="3">
    <source>
        <dbReference type="EMBL" id="TWG81463.1"/>
    </source>
</evidence>
<feature type="domain" description="GIY-YIG" evidence="2">
    <location>
        <begin position="3"/>
        <end position="78"/>
    </location>
</feature>
<keyword evidence="3" id="KW-0378">Hydrolase</keyword>
<dbReference type="InterPro" id="IPR050190">
    <property type="entry name" value="UPF0213_domain"/>
</dbReference>
<dbReference type="PANTHER" id="PTHR34477:SF1">
    <property type="entry name" value="UPF0213 PROTEIN YHBQ"/>
    <property type="match status" value="1"/>
</dbReference>
<dbReference type="GO" id="GO:0004519">
    <property type="term" value="F:endonuclease activity"/>
    <property type="evidence" value="ECO:0007669"/>
    <property type="project" value="UniProtKB-KW"/>
</dbReference>
<evidence type="ECO:0000259" key="2">
    <source>
        <dbReference type="PROSITE" id="PS50164"/>
    </source>
</evidence>
<proteinExistence type="inferred from homology"/>
<dbReference type="EMBL" id="VLJN01000035">
    <property type="protein sequence ID" value="TWG81463.1"/>
    <property type="molecule type" value="Genomic_DNA"/>
</dbReference>
<reference evidence="3 4" key="1">
    <citation type="submission" date="2019-07" db="EMBL/GenBank/DDBJ databases">
        <title>Genome sequencing of lignin-degrading bacterial isolates.</title>
        <authorList>
            <person name="Gladden J."/>
        </authorList>
    </citation>
    <scope>NUCLEOTIDE SEQUENCE [LARGE SCALE GENOMIC DNA]</scope>
    <source>
        <strain evidence="3 4">J11</strain>
    </source>
</reference>
<comment type="caution">
    <text evidence="3">The sequence shown here is derived from an EMBL/GenBank/DDBJ whole genome shotgun (WGS) entry which is preliminary data.</text>
</comment>
<dbReference type="PROSITE" id="PS50164">
    <property type="entry name" value="GIY_YIG"/>
    <property type="match status" value="1"/>
</dbReference>